<keyword evidence="2" id="KW-0479">Metal-binding</keyword>
<dbReference type="EMBL" id="CP011805">
    <property type="protein sequence ID" value="AKM06265.1"/>
    <property type="molecule type" value="Genomic_DNA"/>
</dbReference>
<reference evidence="6 7" key="1">
    <citation type="submission" date="2015-06" db="EMBL/GenBank/DDBJ databases">
        <authorList>
            <person name="Kim K.M."/>
        </authorList>
    </citation>
    <scope>NUCLEOTIDE SEQUENCE [LARGE SCALE GENOMIC DNA]</scope>
    <source>
        <strain evidence="6 7">KCTC 22370</strain>
    </source>
</reference>
<dbReference type="GO" id="GO:0046872">
    <property type="term" value="F:metal ion binding"/>
    <property type="evidence" value="ECO:0007669"/>
    <property type="project" value="UniProtKB-KW"/>
</dbReference>
<protein>
    <submittedName>
        <fullName evidence="6">Aldehyde-activating protein</fullName>
    </submittedName>
</protein>
<dbReference type="OrthoDB" id="7186766at2"/>
<dbReference type="Proteomes" id="UP000037643">
    <property type="component" value="Chromosome"/>
</dbReference>
<sequence>MADPVPLDPPLEGRCLCGAVTVRLNRAKPGIEVCHCDMCRRWTGGTFFSLHGLQPEAFALSGEDAVHRYDSSEWAERASCGRCGSNLWYSFKPAGTVSFMAGLFDLPADWKLDEQIFIDEMPPHTELAADTPKKTGAEVIAEAKAAGFSFD</sequence>
<feature type="domain" description="CENP-V/GFA" evidence="5">
    <location>
        <begin position="11"/>
        <end position="111"/>
    </location>
</feature>
<evidence type="ECO:0000256" key="2">
    <source>
        <dbReference type="ARBA" id="ARBA00022723"/>
    </source>
</evidence>
<dbReference type="KEGG" id="amx:AM2010_176"/>
<keyword evidence="3" id="KW-0862">Zinc</keyword>
<dbReference type="PANTHER" id="PTHR33337:SF40">
    <property type="entry name" value="CENP-V_GFA DOMAIN-CONTAINING PROTEIN-RELATED"/>
    <property type="match status" value="1"/>
</dbReference>
<dbReference type="GO" id="GO:0016846">
    <property type="term" value="F:carbon-sulfur lyase activity"/>
    <property type="evidence" value="ECO:0007669"/>
    <property type="project" value="InterPro"/>
</dbReference>
<name>A0A0G3X402_9SPHN</name>
<gene>
    <name evidence="6" type="ORF">AM2010_176</name>
</gene>
<evidence type="ECO:0000313" key="7">
    <source>
        <dbReference type="Proteomes" id="UP000037643"/>
    </source>
</evidence>
<accession>A0A0G3X402</accession>
<keyword evidence="7" id="KW-1185">Reference proteome</keyword>
<evidence type="ECO:0000259" key="5">
    <source>
        <dbReference type="PROSITE" id="PS51891"/>
    </source>
</evidence>
<dbReference type="Pfam" id="PF04828">
    <property type="entry name" value="GFA"/>
    <property type="match status" value="1"/>
</dbReference>
<dbReference type="SUPFAM" id="SSF51316">
    <property type="entry name" value="Mss4-like"/>
    <property type="match status" value="1"/>
</dbReference>
<evidence type="ECO:0000256" key="3">
    <source>
        <dbReference type="ARBA" id="ARBA00022833"/>
    </source>
</evidence>
<dbReference type="PATRIC" id="fig|543877.4.peg.177"/>
<comment type="similarity">
    <text evidence="1">Belongs to the Gfa family.</text>
</comment>
<evidence type="ECO:0000256" key="1">
    <source>
        <dbReference type="ARBA" id="ARBA00005495"/>
    </source>
</evidence>
<evidence type="ECO:0000256" key="4">
    <source>
        <dbReference type="ARBA" id="ARBA00023239"/>
    </source>
</evidence>
<dbReference type="InterPro" id="IPR006913">
    <property type="entry name" value="CENP-V/GFA"/>
</dbReference>
<organism evidence="6 7">
    <name type="scientific">Pelagerythrobacter marensis</name>
    <dbReference type="NCBI Taxonomy" id="543877"/>
    <lineage>
        <taxon>Bacteria</taxon>
        <taxon>Pseudomonadati</taxon>
        <taxon>Pseudomonadota</taxon>
        <taxon>Alphaproteobacteria</taxon>
        <taxon>Sphingomonadales</taxon>
        <taxon>Erythrobacteraceae</taxon>
        <taxon>Pelagerythrobacter</taxon>
    </lineage>
</organism>
<dbReference type="InterPro" id="IPR011057">
    <property type="entry name" value="Mss4-like_sf"/>
</dbReference>
<dbReference type="Gene3D" id="3.90.1590.10">
    <property type="entry name" value="glutathione-dependent formaldehyde- activating enzyme (gfa)"/>
    <property type="match status" value="1"/>
</dbReference>
<dbReference type="STRING" id="543877.AM2010_176"/>
<dbReference type="RefSeq" id="WP_047807565.1">
    <property type="nucleotide sequence ID" value="NZ_CP011805.1"/>
</dbReference>
<proteinExistence type="inferred from homology"/>
<keyword evidence="4" id="KW-0456">Lyase</keyword>
<dbReference type="AlphaFoldDB" id="A0A0G3X402"/>
<dbReference type="PROSITE" id="PS51891">
    <property type="entry name" value="CENP_V_GFA"/>
    <property type="match status" value="1"/>
</dbReference>
<dbReference type="PANTHER" id="PTHR33337">
    <property type="entry name" value="GFA DOMAIN-CONTAINING PROTEIN"/>
    <property type="match status" value="1"/>
</dbReference>
<evidence type="ECO:0000313" key="6">
    <source>
        <dbReference type="EMBL" id="AKM06265.1"/>
    </source>
</evidence>